<keyword evidence="3" id="KW-0238">DNA-binding</keyword>
<dbReference type="EMBL" id="FSRL01000001">
    <property type="protein sequence ID" value="SIN74260.1"/>
    <property type="molecule type" value="Genomic_DNA"/>
</dbReference>
<organism evidence="6 7">
    <name type="scientific">Vannielia litorea</name>
    <dbReference type="NCBI Taxonomy" id="1217970"/>
    <lineage>
        <taxon>Bacteria</taxon>
        <taxon>Pseudomonadati</taxon>
        <taxon>Pseudomonadota</taxon>
        <taxon>Alphaproteobacteria</taxon>
        <taxon>Rhodobacterales</taxon>
        <taxon>Paracoccaceae</taxon>
        <taxon>Vannielia</taxon>
    </lineage>
</organism>
<dbReference type="Proteomes" id="UP000184932">
    <property type="component" value="Unassembled WGS sequence"/>
</dbReference>
<dbReference type="Gene3D" id="1.10.443.10">
    <property type="entry name" value="Intergrase catalytic core"/>
    <property type="match status" value="1"/>
</dbReference>
<feature type="domain" description="Tyr recombinase" evidence="5">
    <location>
        <begin position="164"/>
        <end position="335"/>
    </location>
</feature>
<evidence type="ECO:0000256" key="2">
    <source>
        <dbReference type="ARBA" id="ARBA00022908"/>
    </source>
</evidence>
<dbReference type="GO" id="GO:0003677">
    <property type="term" value="F:DNA binding"/>
    <property type="evidence" value="ECO:0007669"/>
    <property type="project" value="UniProtKB-KW"/>
</dbReference>
<dbReference type="PANTHER" id="PTHR30629:SF2">
    <property type="entry name" value="PROPHAGE INTEGRASE INTS-RELATED"/>
    <property type="match status" value="1"/>
</dbReference>
<evidence type="ECO:0000259" key="5">
    <source>
        <dbReference type="PROSITE" id="PS51898"/>
    </source>
</evidence>
<dbReference type="InterPro" id="IPR010998">
    <property type="entry name" value="Integrase_recombinase_N"/>
</dbReference>
<dbReference type="PROSITE" id="PS51898">
    <property type="entry name" value="TYR_RECOMBINASE"/>
    <property type="match status" value="1"/>
</dbReference>
<reference evidence="7" key="1">
    <citation type="submission" date="2016-11" db="EMBL/GenBank/DDBJ databases">
        <authorList>
            <person name="Varghese N."/>
            <person name="Submissions S."/>
        </authorList>
    </citation>
    <scope>NUCLEOTIDE SEQUENCE [LARGE SCALE GENOMIC DNA]</scope>
    <source>
        <strain evidence="7">DSM 29440</strain>
    </source>
</reference>
<dbReference type="InterPro" id="IPR011010">
    <property type="entry name" value="DNA_brk_join_enz"/>
</dbReference>
<protein>
    <submittedName>
        <fullName evidence="6">Phage integrase family protein</fullName>
    </submittedName>
</protein>
<accession>A0A1N6DU47</accession>
<sequence length="348" mass="38660">MRLRLKGINRVSKRLADGSRVTYYYAWKGGPRLPGKPGDPEFVDAYNVAIAAKAKTPKGTLQSVLNAYQDSPKFTDLAERTRKDYVKHVRKIETEFGDFPLAALSDRRTRGEFLAWRDRMAANSRRQADYVFATFAAILAWAADRGMIVTNPCARPGKLYRSKRSDTIWTEADETALFKIAPARIRLAYLLAVWTGQRQGDLLRLTWKAYDGTHIRLTQRKTGRRVVIPVSGTLKASLDEAAKTKSAVTILTTTKGTTWTSHGFSASWRKTLAKAQVTGLTFHDLRGTAVTRLALAGCSEAEIATFTGHSLRDVAAILDAHYLSRDARMAESALSKREAHEAGTKIPN</sequence>
<evidence type="ECO:0000256" key="4">
    <source>
        <dbReference type="ARBA" id="ARBA00023172"/>
    </source>
</evidence>
<dbReference type="InterPro" id="IPR002104">
    <property type="entry name" value="Integrase_catalytic"/>
</dbReference>
<dbReference type="InterPro" id="IPR050808">
    <property type="entry name" value="Phage_Integrase"/>
</dbReference>
<dbReference type="AlphaFoldDB" id="A0A1N6DU47"/>
<dbReference type="SUPFAM" id="SSF56349">
    <property type="entry name" value="DNA breaking-rejoining enzymes"/>
    <property type="match status" value="1"/>
</dbReference>
<keyword evidence="2" id="KW-0229">DNA integration</keyword>
<evidence type="ECO:0000313" key="7">
    <source>
        <dbReference type="Proteomes" id="UP000184932"/>
    </source>
</evidence>
<dbReference type="RefSeq" id="WP_074254245.1">
    <property type="nucleotide sequence ID" value="NZ_FSRL01000001.1"/>
</dbReference>
<dbReference type="InterPro" id="IPR013762">
    <property type="entry name" value="Integrase-like_cat_sf"/>
</dbReference>
<dbReference type="PANTHER" id="PTHR30629">
    <property type="entry name" value="PROPHAGE INTEGRASE"/>
    <property type="match status" value="1"/>
</dbReference>
<evidence type="ECO:0000256" key="1">
    <source>
        <dbReference type="ARBA" id="ARBA00008857"/>
    </source>
</evidence>
<dbReference type="CDD" id="cd00796">
    <property type="entry name" value="INT_Rci_Hp1_C"/>
    <property type="match status" value="1"/>
</dbReference>
<dbReference type="GO" id="GO:0006310">
    <property type="term" value="P:DNA recombination"/>
    <property type="evidence" value="ECO:0007669"/>
    <property type="project" value="UniProtKB-KW"/>
</dbReference>
<evidence type="ECO:0000313" key="6">
    <source>
        <dbReference type="EMBL" id="SIN74260.1"/>
    </source>
</evidence>
<dbReference type="Gene3D" id="1.10.150.130">
    <property type="match status" value="1"/>
</dbReference>
<gene>
    <name evidence="6" type="ORF">SAMN05444002_0006</name>
</gene>
<dbReference type="Pfam" id="PF00589">
    <property type="entry name" value="Phage_integrase"/>
    <property type="match status" value="1"/>
</dbReference>
<comment type="similarity">
    <text evidence="1">Belongs to the 'phage' integrase family.</text>
</comment>
<evidence type="ECO:0000256" key="3">
    <source>
        <dbReference type="ARBA" id="ARBA00023125"/>
    </source>
</evidence>
<dbReference type="GO" id="GO:0015074">
    <property type="term" value="P:DNA integration"/>
    <property type="evidence" value="ECO:0007669"/>
    <property type="project" value="UniProtKB-KW"/>
</dbReference>
<dbReference type="STRING" id="1217970.SAMN05444002_0006"/>
<keyword evidence="7" id="KW-1185">Reference proteome</keyword>
<dbReference type="OrthoDB" id="7510934at2"/>
<proteinExistence type="inferred from homology"/>
<keyword evidence="4" id="KW-0233">DNA recombination</keyword>
<name>A0A1N6DU47_9RHOB</name>